<dbReference type="SUPFAM" id="SSF53795">
    <property type="entry name" value="PEP carboxykinase-like"/>
    <property type="match status" value="1"/>
</dbReference>
<comment type="caution">
    <text evidence="1">The sequence shown here is derived from an EMBL/GenBank/DDBJ whole genome shotgun (WGS) entry which is preliminary data.</text>
</comment>
<keyword evidence="1" id="KW-0808">Transferase</keyword>
<dbReference type="AlphaFoldDB" id="A0A5R8Q928"/>
<keyword evidence="1" id="KW-0418">Kinase</keyword>
<protein>
    <submittedName>
        <fullName evidence="1">Phosphoenolpyruvate carboxykinase</fullName>
    </submittedName>
</protein>
<reference evidence="1 2" key="1">
    <citation type="submission" date="2019-05" db="EMBL/GenBank/DDBJ databases">
        <title>Culicoidintestinum kansasii gen. nov., sp. nov. from the gastrointestinal tract of the biting midge, Culicoides sonorensis.</title>
        <authorList>
            <person name="Neupane S."/>
            <person name="Ghosh A."/>
            <person name="Gunther S."/>
            <person name="Martin K."/>
            <person name="Zurek L."/>
        </authorList>
    </citation>
    <scope>NUCLEOTIDE SEQUENCE [LARGE SCALE GENOMIC DNA]</scope>
    <source>
        <strain evidence="1 2">CS-1</strain>
    </source>
</reference>
<keyword evidence="2" id="KW-1185">Reference proteome</keyword>
<evidence type="ECO:0000313" key="2">
    <source>
        <dbReference type="Proteomes" id="UP000306912"/>
    </source>
</evidence>
<name>A0A5R8Q928_9FIRM</name>
<sequence>MSMVFELSRGSAVLNFTAQYCQTQTEILESTGFKKVLQAYVLRLERKQKPIYLEFSKDNTIDAETIQNHAIQIFKLLLVMNYEEILSNENELSHYLQKRELFLEFSEDLYGYWRRLERYAIAYNNESQNGIQNSQFIETHDRFENLVLSTYRRITETIRGSKNRVYRQLIAGVNAGLIVNREQLAFEREQYPMLRKVPLIESVILHPPFITYPKRNTRDGIFKEVFENPIANLELDPQEWFCYPAKVGNLLALVYFHKDFMSQGVTLCNLFELAELEEAQTRKPDMIYIFGAKEPTGGEERTVFYHDKANAVYIGYASYSENIDYFGYMKKMILTLHNVSMIDLGGLPLHGAMAHIILHDGTEKNVIIIGDSGAGKSETLEALRTIGDEYIKDLKIVFDDMGVMVKNDGQLRAHGTEIGAFVRLDDLDSGYAYKEIDRSVFMNPDKINARIVIPVATYEEITYEYPIDLLLYANNYDDGEILDFFTESTTALDTFRRGARFAKGTTTETGLVESYFANPFGPVQRMEQTDALLDQYFRQLFAEGILVGQIRTKLGIAGSEQSGPRDAAIALLEYLQTK</sequence>
<organism evidence="1 2">
    <name type="scientific">Culicoidibacter larvae</name>
    <dbReference type="NCBI Taxonomy" id="2579976"/>
    <lineage>
        <taxon>Bacteria</taxon>
        <taxon>Bacillati</taxon>
        <taxon>Bacillota</taxon>
        <taxon>Culicoidibacteria</taxon>
        <taxon>Culicoidibacterales</taxon>
        <taxon>Culicoidibacteraceae</taxon>
        <taxon>Culicoidibacter</taxon>
    </lineage>
</organism>
<accession>A0A5R8Q928</accession>
<dbReference type="EMBL" id="VBWP01000009">
    <property type="protein sequence ID" value="TLG72135.1"/>
    <property type="molecule type" value="Genomic_DNA"/>
</dbReference>
<dbReference type="OrthoDB" id="7052199at2"/>
<gene>
    <name evidence="1" type="ORF">FEZ08_09910</name>
</gene>
<keyword evidence="1" id="KW-0670">Pyruvate</keyword>
<dbReference type="RefSeq" id="WP_138191908.1">
    <property type="nucleotide sequence ID" value="NZ_VBWP01000009.1"/>
</dbReference>
<dbReference type="GO" id="GO:0016301">
    <property type="term" value="F:kinase activity"/>
    <property type="evidence" value="ECO:0007669"/>
    <property type="project" value="UniProtKB-KW"/>
</dbReference>
<evidence type="ECO:0000313" key="1">
    <source>
        <dbReference type="EMBL" id="TLG72135.1"/>
    </source>
</evidence>
<dbReference type="Proteomes" id="UP000306912">
    <property type="component" value="Unassembled WGS sequence"/>
</dbReference>
<proteinExistence type="predicted"/>
<dbReference type="InParanoid" id="A0A5R8Q928"/>